<dbReference type="KEGG" id="nta:107813311"/>
<evidence type="ECO:0000313" key="1">
    <source>
        <dbReference type="Proteomes" id="UP000790787"/>
    </source>
</evidence>
<dbReference type="OrthoDB" id="1688190at2759"/>
<name>A0A1S4BZ42_TOBAC</name>
<reference evidence="1" key="1">
    <citation type="journal article" date="2014" name="Nat. Commun.">
        <title>The tobacco genome sequence and its comparison with those of tomato and potato.</title>
        <authorList>
            <person name="Sierro N."/>
            <person name="Battey J.N."/>
            <person name="Ouadi S."/>
            <person name="Bakaher N."/>
            <person name="Bovet L."/>
            <person name="Willig A."/>
            <person name="Goepfert S."/>
            <person name="Peitsch M.C."/>
            <person name="Ivanov N.V."/>
        </authorList>
    </citation>
    <scope>NUCLEOTIDE SEQUENCE [LARGE SCALE GENOMIC DNA]</scope>
</reference>
<evidence type="ECO:0000313" key="2">
    <source>
        <dbReference type="RefSeq" id="XP_016494049.2"/>
    </source>
</evidence>
<sequence>MGIEVLRSKSGVILNQRKYVLELVSDLGLSGARVANTPLECNLKLTTMEYDKAIGVKGDEMLEDINKYQKLIWRLMYITITRPDINFAVQTLSQFMQAPKKSHWEAATRLVRYLRGIVGQGIWLQATEANELTCWRDSYWASCPNTRRSVTGYVVKLGDSLISRKSKKQQTLSRSSAEAKYRSMASTIAKIHETMGVVDAIPDFRGWVDKLLKTAPVATPSEVGIVTSDASAS</sequence>
<proteinExistence type="predicted"/>
<dbReference type="GeneID" id="107813311"/>
<dbReference type="PANTHER" id="PTHR11439:SF472">
    <property type="entry name" value="REVERSE TRANSCRIPTASE TY1_COPIA-TYPE DOMAIN-CONTAINING PROTEIN"/>
    <property type="match status" value="1"/>
</dbReference>
<accession>A0A1S4BZ42</accession>
<dbReference type="PANTHER" id="PTHR11439">
    <property type="entry name" value="GAG-POL-RELATED RETROTRANSPOSON"/>
    <property type="match status" value="1"/>
</dbReference>
<dbReference type="RefSeq" id="XP_016494049.2">
    <property type="nucleotide sequence ID" value="XM_016638563.2"/>
</dbReference>
<dbReference type="CDD" id="cd09272">
    <property type="entry name" value="RNase_HI_RT_Ty1"/>
    <property type="match status" value="1"/>
</dbReference>
<protein>
    <submittedName>
        <fullName evidence="2">Secreted RxLR effector protein 161-like</fullName>
    </submittedName>
</protein>
<dbReference type="STRING" id="4097.A0A1S4BZ42"/>
<dbReference type="AlphaFoldDB" id="A0A1S4BZ42"/>
<organism evidence="1 2">
    <name type="scientific">Nicotiana tabacum</name>
    <name type="common">Common tobacco</name>
    <dbReference type="NCBI Taxonomy" id="4097"/>
    <lineage>
        <taxon>Eukaryota</taxon>
        <taxon>Viridiplantae</taxon>
        <taxon>Streptophyta</taxon>
        <taxon>Embryophyta</taxon>
        <taxon>Tracheophyta</taxon>
        <taxon>Spermatophyta</taxon>
        <taxon>Magnoliopsida</taxon>
        <taxon>eudicotyledons</taxon>
        <taxon>Gunneridae</taxon>
        <taxon>Pentapetalae</taxon>
        <taxon>asterids</taxon>
        <taxon>lamiids</taxon>
        <taxon>Solanales</taxon>
        <taxon>Solanaceae</taxon>
        <taxon>Nicotianoideae</taxon>
        <taxon>Nicotianeae</taxon>
        <taxon>Nicotiana</taxon>
    </lineage>
</organism>
<reference evidence="2" key="2">
    <citation type="submission" date="2025-08" db="UniProtKB">
        <authorList>
            <consortium name="RefSeq"/>
        </authorList>
    </citation>
    <scope>IDENTIFICATION</scope>
    <source>
        <tissue evidence="2">Leaf</tissue>
    </source>
</reference>
<dbReference type="OMA" id="MYITITR"/>
<dbReference type="RefSeq" id="XP_016494049.1">
    <property type="nucleotide sequence ID" value="XM_016638563.1"/>
</dbReference>
<keyword evidence="1" id="KW-1185">Reference proteome</keyword>
<dbReference type="PaxDb" id="4097-A0A1S4BZ42"/>
<dbReference type="Proteomes" id="UP000790787">
    <property type="component" value="Chromosome 8"/>
</dbReference>
<gene>
    <name evidence="2" type="primary">LOC107813311</name>
</gene>